<evidence type="ECO:0000256" key="9">
    <source>
        <dbReference type="PIRSR" id="PIRSR640255-2"/>
    </source>
</evidence>
<dbReference type="EC" id="3.1.30.-" evidence="10"/>
<evidence type="ECO:0000256" key="2">
    <source>
        <dbReference type="ARBA" id="ARBA00010052"/>
    </source>
</evidence>
<protein>
    <recommendedName>
        <fullName evidence="10">Endonuclease</fullName>
        <ecNumber evidence="10">3.1.30.-</ecNumber>
    </recommendedName>
</protein>
<name>A0A813U682_ADIRI</name>
<sequence length="306" mass="34957">MTRTRRMAHLQGIGTLAAGVALGVLATSTYFRLWEGQTSKDKTALFRYTPDLSTQTIRRLDSNFAVSYDRRTRIPLWTVEHLTRETITPGNNVDRGKALFREDEQIHSFFRATLQDYRGSGFDRGHMIPSANHRHSQESMNRTFLLSNIAPQVGQGFNRDKWAQLETYARALVKHYPGGLWIFTGPLYLPRLDPADNKLYVKYQVIGPNQIAVPTHFFKIIIAQQSSGLLDIYSYLLPNEPIDKALSLDEFLVAPELIEQNAGFLITTDKIQKEQIRAINKPWIDFKYNLPTHSQRQRTLPPPSGA</sequence>
<evidence type="ECO:0000256" key="4">
    <source>
        <dbReference type="ARBA" id="ARBA00022723"/>
    </source>
</evidence>
<feature type="binding site" evidence="9">
    <location>
        <position position="158"/>
    </location>
    <ligand>
        <name>Mg(2+)</name>
        <dbReference type="ChEBI" id="CHEBI:18420"/>
        <note>catalytic</note>
    </ligand>
</feature>
<dbReference type="GO" id="GO:0005743">
    <property type="term" value="C:mitochondrial inner membrane"/>
    <property type="evidence" value="ECO:0007669"/>
    <property type="project" value="TreeGrafter"/>
</dbReference>
<dbReference type="GO" id="GO:0046872">
    <property type="term" value="F:metal ion binding"/>
    <property type="evidence" value="ECO:0007669"/>
    <property type="project" value="UniProtKB-KW"/>
</dbReference>
<keyword evidence="4 9" id="KW-0479">Metal-binding</keyword>
<keyword evidence="15" id="KW-1185">Reference proteome</keyword>
<dbReference type="Gene3D" id="3.40.570.10">
    <property type="entry name" value="Extracellular Endonuclease, subunit A"/>
    <property type="match status" value="1"/>
</dbReference>
<dbReference type="InterPro" id="IPR040255">
    <property type="entry name" value="Non-specific_endonuclease"/>
</dbReference>
<dbReference type="InterPro" id="IPR001604">
    <property type="entry name" value="Endo_G_ENPP1-like_dom"/>
</dbReference>
<dbReference type="OrthoDB" id="5418055at2759"/>
<feature type="active site" description="Proton acceptor" evidence="8">
    <location>
        <position position="126"/>
    </location>
</feature>
<dbReference type="PANTHER" id="PTHR13966">
    <property type="entry name" value="ENDONUCLEASE RELATED"/>
    <property type="match status" value="1"/>
</dbReference>
<evidence type="ECO:0000256" key="10">
    <source>
        <dbReference type="RuleBase" id="RU366055"/>
    </source>
</evidence>
<evidence type="ECO:0000313" key="15">
    <source>
        <dbReference type="Proteomes" id="UP000663828"/>
    </source>
</evidence>
<evidence type="ECO:0000313" key="14">
    <source>
        <dbReference type="EMBL" id="CAF1553783.1"/>
    </source>
</evidence>
<dbReference type="InterPro" id="IPR020821">
    <property type="entry name" value="ENPP1-3/EXOG-like_nuc-like"/>
</dbReference>
<comment type="cofactor">
    <cofactor evidence="1 10">
        <name>Mg(2+)</name>
        <dbReference type="ChEBI" id="CHEBI:18420"/>
    </cofactor>
</comment>
<keyword evidence="7" id="KW-0460">Magnesium</keyword>
<dbReference type="PROSITE" id="PS01070">
    <property type="entry name" value="NUCLEASE_NON_SPEC"/>
    <property type="match status" value="1"/>
</dbReference>
<dbReference type="GO" id="GO:0004521">
    <property type="term" value="F:RNA endonuclease activity"/>
    <property type="evidence" value="ECO:0007669"/>
    <property type="project" value="TreeGrafter"/>
</dbReference>
<comment type="caution">
    <text evidence="13">The sequence shown here is derived from an EMBL/GenBank/DDBJ whole genome shotgun (WGS) entry which is preliminary data.</text>
</comment>
<evidence type="ECO:0000313" key="16">
    <source>
        <dbReference type="Proteomes" id="UP000663852"/>
    </source>
</evidence>
<dbReference type="GO" id="GO:0000014">
    <property type="term" value="F:single-stranded DNA endodeoxyribonuclease activity"/>
    <property type="evidence" value="ECO:0007669"/>
    <property type="project" value="TreeGrafter"/>
</dbReference>
<dbReference type="Proteomes" id="UP000663828">
    <property type="component" value="Unassembled WGS sequence"/>
</dbReference>
<dbReference type="GO" id="GO:0003676">
    <property type="term" value="F:nucleic acid binding"/>
    <property type="evidence" value="ECO:0007669"/>
    <property type="project" value="InterPro"/>
</dbReference>
<organism evidence="13 16">
    <name type="scientific">Adineta ricciae</name>
    <name type="common">Rotifer</name>
    <dbReference type="NCBI Taxonomy" id="249248"/>
    <lineage>
        <taxon>Eukaryota</taxon>
        <taxon>Metazoa</taxon>
        <taxon>Spiralia</taxon>
        <taxon>Gnathifera</taxon>
        <taxon>Rotifera</taxon>
        <taxon>Eurotatoria</taxon>
        <taxon>Bdelloidea</taxon>
        <taxon>Adinetida</taxon>
        <taxon>Adinetidae</taxon>
        <taxon>Adineta</taxon>
    </lineage>
</organism>
<evidence type="ECO:0000256" key="8">
    <source>
        <dbReference type="PIRSR" id="PIRSR640255-1"/>
    </source>
</evidence>
<dbReference type="AlphaFoldDB" id="A0A813U682"/>
<comment type="similarity">
    <text evidence="2 10">Belongs to the DNA/RNA non-specific endonuclease family.</text>
</comment>
<dbReference type="SUPFAM" id="SSF54060">
    <property type="entry name" value="His-Me finger endonucleases"/>
    <property type="match status" value="1"/>
</dbReference>
<dbReference type="EMBL" id="CAJNOJ010000017">
    <property type="protein sequence ID" value="CAF0824312.1"/>
    <property type="molecule type" value="Genomic_DNA"/>
</dbReference>
<dbReference type="GO" id="GO:0006309">
    <property type="term" value="P:apoptotic DNA fragmentation"/>
    <property type="evidence" value="ECO:0007669"/>
    <property type="project" value="TreeGrafter"/>
</dbReference>
<dbReference type="SMART" id="SM00892">
    <property type="entry name" value="Endonuclease_NS"/>
    <property type="match status" value="1"/>
</dbReference>
<evidence type="ECO:0000259" key="12">
    <source>
        <dbReference type="SMART" id="SM00892"/>
    </source>
</evidence>
<proteinExistence type="inferred from homology"/>
<evidence type="ECO:0000313" key="13">
    <source>
        <dbReference type="EMBL" id="CAF0824312.1"/>
    </source>
</evidence>
<keyword evidence="3 10" id="KW-0540">Nuclease</keyword>
<keyword evidence="6 10" id="KW-0378">Hydrolase</keyword>
<dbReference type="SMART" id="SM00477">
    <property type="entry name" value="NUC"/>
    <property type="match status" value="1"/>
</dbReference>
<dbReference type="Proteomes" id="UP000663852">
    <property type="component" value="Unassembled WGS sequence"/>
</dbReference>
<accession>A0A813U682</accession>
<gene>
    <name evidence="13" type="ORF">EDS130_LOCUS6006</name>
    <name evidence="14" type="ORF">XAT740_LOCUS43099</name>
</gene>
<dbReference type="InterPro" id="IPR044925">
    <property type="entry name" value="His-Me_finger_sf"/>
</dbReference>
<dbReference type="EMBL" id="CAJNOR010005254">
    <property type="protein sequence ID" value="CAF1553783.1"/>
    <property type="molecule type" value="Genomic_DNA"/>
</dbReference>
<reference evidence="13" key="1">
    <citation type="submission" date="2021-02" db="EMBL/GenBank/DDBJ databases">
        <authorList>
            <person name="Nowell W R."/>
        </authorList>
    </citation>
    <scope>NUCLEOTIDE SEQUENCE</scope>
</reference>
<dbReference type="InterPro" id="IPR018524">
    <property type="entry name" value="DNA/RNA_endonuclease_AS"/>
</dbReference>
<feature type="domain" description="DNA/RNA non-specific endonuclease/pyrophosphatase/phosphodiesterase" evidence="12">
    <location>
        <begin position="60"/>
        <end position="273"/>
    </location>
</feature>
<evidence type="ECO:0000256" key="6">
    <source>
        <dbReference type="ARBA" id="ARBA00022801"/>
    </source>
</evidence>
<keyword evidence="5 10" id="KW-0255">Endonuclease</keyword>
<evidence type="ECO:0000256" key="3">
    <source>
        <dbReference type="ARBA" id="ARBA00022722"/>
    </source>
</evidence>
<dbReference type="Pfam" id="PF01223">
    <property type="entry name" value="Endonuclease_NS"/>
    <property type="match status" value="1"/>
</dbReference>
<feature type="domain" description="ENPP1-3/EXOG-like endonuclease/phosphodiesterase" evidence="11">
    <location>
        <begin position="61"/>
        <end position="273"/>
    </location>
</feature>
<evidence type="ECO:0000256" key="7">
    <source>
        <dbReference type="ARBA" id="ARBA00022842"/>
    </source>
</evidence>
<dbReference type="GO" id="GO:0005634">
    <property type="term" value="C:nucleus"/>
    <property type="evidence" value="ECO:0007669"/>
    <property type="project" value="TreeGrafter"/>
</dbReference>
<dbReference type="InterPro" id="IPR044929">
    <property type="entry name" value="DNA/RNA_non-sp_Endonuclease_sf"/>
</dbReference>
<evidence type="ECO:0000256" key="5">
    <source>
        <dbReference type="ARBA" id="ARBA00022759"/>
    </source>
</evidence>
<dbReference type="PANTHER" id="PTHR13966:SF5">
    <property type="entry name" value="ENDONUCLEASE G, MITOCHONDRIAL"/>
    <property type="match status" value="1"/>
</dbReference>
<evidence type="ECO:0000259" key="11">
    <source>
        <dbReference type="SMART" id="SM00477"/>
    </source>
</evidence>
<evidence type="ECO:0000256" key="1">
    <source>
        <dbReference type="ARBA" id="ARBA00001946"/>
    </source>
</evidence>
<dbReference type="CDD" id="cd00091">
    <property type="entry name" value="NUC"/>
    <property type="match status" value="1"/>
</dbReference>